<gene>
    <name evidence="2" type="ORF">SAMN04488135_103312</name>
</gene>
<dbReference type="InterPro" id="IPR052712">
    <property type="entry name" value="Acid_resist_chaperone_HdeD"/>
</dbReference>
<dbReference type="Proteomes" id="UP000184226">
    <property type="component" value="Unassembled WGS sequence"/>
</dbReference>
<proteinExistence type="predicted"/>
<dbReference type="PANTHER" id="PTHR34989">
    <property type="entry name" value="PROTEIN HDED"/>
    <property type="match status" value="1"/>
</dbReference>
<feature type="transmembrane region" description="Helical" evidence="1">
    <location>
        <begin position="54"/>
        <end position="74"/>
    </location>
</feature>
<keyword evidence="1" id="KW-0472">Membrane</keyword>
<dbReference type="AlphaFoldDB" id="A0A1M5TA20"/>
<dbReference type="EMBL" id="FQXE01000003">
    <property type="protein sequence ID" value="SHH47572.1"/>
    <property type="molecule type" value="Genomic_DNA"/>
</dbReference>
<keyword evidence="1" id="KW-1133">Transmembrane helix</keyword>
<dbReference type="PANTHER" id="PTHR34989:SF1">
    <property type="entry name" value="PROTEIN HDED"/>
    <property type="match status" value="1"/>
</dbReference>
<evidence type="ECO:0000313" key="2">
    <source>
        <dbReference type="EMBL" id="SHH47572.1"/>
    </source>
</evidence>
<protein>
    <submittedName>
        <fullName evidence="2">Uncharacterized membrane protein HdeD, DUF308 family</fullName>
    </submittedName>
</protein>
<feature type="transmembrane region" description="Helical" evidence="1">
    <location>
        <begin position="81"/>
        <end position="101"/>
    </location>
</feature>
<reference evidence="2 3" key="1">
    <citation type="submission" date="2016-11" db="EMBL/GenBank/DDBJ databases">
        <authorList>
            <person name="Jaros S."/>
            <person name="Januszkiewicz K."/>
            <person name="Wedrychowicz H."/>
        </authorList>
    </citation>
    <scope>NUCLEOTIDE SEQUENCE [LARGE SCALE GENOMIC DNA]</scope>
    <source>
        <strain evidence="2 3">CGMCC 1.10190</strain>
    </source>
</reference>
<dbReference type="Pfam" id="PF03729">
    <property type="entry name" value="DUF308"/>
    <property type="match status" value="1"/>
</dbReference>
<organism evidence="2 3">
    <name type="scientific">Pollutimonas bauzanensis</name>
    <dbReference type="NCBI Taxonomy" id="658167"/>
    <lineage>
        <taxon>Bacteria</taxon>
        <taxon>Pseudomonadati</taxon>
        <taxon>Pseudomonadota</taxon>
        <taxon>Betaproteobacteria</taxon>
        <taxon>Burkholderiales</taxon>
        <taxon>Alcaligenaceae</taxon>
        <taxon>Pollutimonas</taxon>
    </lineage>
</organism>
<name>A0A1M5TA20_9BURK</name>
<feature type="transmembrane region" description="Helical" evidence="1">
    <location>
        <begin position="26"/>
        <end position="48"/>
    </location>
</feature>
<feature type="transmembrane region" description="Helical" evidence="1">
    <location>
        <begin position="165"/>
        <end position="189"/>
    </location>
</feature>
<dbReference type="GO" id="GO:0005886">
    <property type="term" value="C:plasma membrane"/>
    <property type="evidence" value="ECO:0007669"/>
    <property type="project" value="TreeGrafter"/>
</dbReference>
<keyword evidence="3" id="KW-1185">Reference proteome</keyword>
<sequence length="194" mass="20588">MTTSPNVPLPGKEDLAATLNMLSARWGWFVALGAVLVVLGALASIYVLSATLVSVLYVGILMLIAGAGQLVHAWRVKNWSGFLFWSASGLLYAGAGALAIANPSAGAALLTLLLGATLIASGALRLWLWFNNRSQSGWQWIALSGLITLAAGVLIAAGWPGNSLWVLGLLLAIDLFFQGWTLVFLGFALRRRRQ</sequence>
<evidence type="ECO:0000256" key="1">
    <source>
        <dbReference type="SAM" id="Phobius"/>
    </source>
</evidence>
<feature type="transmembrane region" description="Helical" evidence="1">
    <location>
        <begin position="140"/>
        <end position="159"/>
    </location>
</feature>
<dbReference type="RefSeq" id="WP_084135869.1">
    <property type="nucleotide sequence ID" value="NZ_FQXE01000003.1"/>
</dbReference>
<dbReference type="InterPro" id="IPR005325">
    <property type="entry name" value="DUF308_memb"/>
</dbReference>
<dbReference type="OrthoDB" id="8683768at2"/>
<accession>A0A1M5TA20</accession>
<evidence type="ECO:0000313" key="3">
    <source>
        <dbReference type="Proteomes" id="UP000184226"/>
    </source>
</evidence>
<dbReference type="STRING" id="658167.SAMN04488135_103312"/>
<keyword evidence="1" id="KW-0812">Transmembrane</keyword>
<feature type="transmembrane region" description="Helical" evidence="1">
    <location>
        <begin position="107"/>
        <end position="128"/>
    </location>
</feature>